<accession>A0ABY8TYV9</accession>
<reference evidence="2 3" key="1">
    <citation type="submission" date="2023-05" db="EMBL/GenBank/DDBJ databases">
        <title>A 100% complete, gapless, phased diploid assembly of the Scenedesmus obliquus UTEX 3031 genome.</title>
        <authorList>
            <person name="Biondi T.C."/>
            <person name="Hanschen E.R."/>
            <person name="Kwon T."/>
            <person name="Eng W."/>
            <person name="Kruse C.P.S."/>
            <person name="Koehler S.I."/>
            <person name="Kunde Y."/>
            <person name="Gleasner C.D."/>
            <person name="You Mak K.T."/>
            <person name="Polle J."/>
            <person name="Hovde B.T."/>
            <person name="Starkenburg S.R."/>
        </authorList>
    </citation>
    <scope>NUCLEOTIDE SEQUENCE [LARGE SCALE GENOMIC DNA]</scope>
    <source>
        <strain evidence="2 3">DOE0152z</strain>
    </source>
</reference>
<dbReference type="Gene3D" id="3.40.50.2000">
    <property type="entry name" value="Glycogen Phosphorylase B"/>
    <property type="match status" value="1"/>
</dbReference>
<gene>
    <name evidence="2" type="ORF">OEZ85_002824</name>
</gene>
<dbReference type="EMBL" id="CP126212">
    <property type="protein sequence ID" value="WIA14290.1"/>
    <property type="molecule type" value="Genomic_DNA"/>
</dbReference>
<dbReference type="Proteomes" id="UP001244341">
    <property type="component" value="Chromosome 5b"/>
</dbReference>
<feature type="compositionally biased region" description="Low complexity" evidence="1">
    <location>
        <begin position="111"/>
        <end position="124"/>
    </location>
</feature>
<evidence type="ECO:0008006" key="4">
    <source>
        <dbReference type="Google" id="ProtNLM"/>
    </source>
</evidence>
<evidence type="ECO:0000313" key="2">
    <source>
        <dbReference type="EMBL" id="WIA14290.1"/>
    </source>
</evidence>
<feature type="region of interest" description="Disordered" evidence="1">
    <location>
        <begin position="99"/>
        <end position="124"/>
    </location>
</feature>
<organism evidence="2 3">
    <name type="scientific">Tetradesmus obliquus</name>
    <name type="common">Green alga</name>
    <name type="synonym">Acutodesmus obliquus</name>
    <dbReference type="NCBI Taxonomy" id="3088"/>
    <lineage>
        <taxon>Eukaryota</taxon>
        <taxon>Viridiplantae</taxon>
        <taxon>Chlorophyta</taxon>
        <taxon>core chlorophytes</taxon>
        <taxon>Chlorophyceae</taxon>
        <taxon>CS clade</taxon>
        <taxon>Sphaeropleales</taxon>
        <taxon>Scenedesmaceae</taxon>
        <taxon>Tetradesmus</taxon>
    </lineage>
</organism>
<proteinExistence type="predicted"/>
<protein>
    <recommendedName>
        <fullName evidence="4">Glycosyl transferase family 1 domain-containing protein</fullName>
    </recommendedName>
</protein>
<dbReference type="SUPFAM" id="SSF53756">
    <property type="entry name" value="UDP-Glycosyltransferase/glycogen phosphorylase"/>
    <property type="match status" value="1"/>
</dbReference>
<sequence>MIPLAAADRSIGLCTDAALYMQLLGAWVVPVYAPNFEQVFGYDREAHMRMQLVLCKVQRCQQLMQQYLNDIGSSAQLLYTGHTSLDPLAFSPQHQQLRTASRAAGLQQPGSSSSSSSSSNDGAARMPLAAAAEPLAALHVRGKSSLKHTKQLLDCWLSHPEWPRLTVVGPFPNEQVSLQMTKEALAAGNIAMPRPGKAAGPGWPQFDRLPQGDMSALLLSHALHIIPSEREGFGHSINEGRAAGAVLLVPDHPPMNELVRQSAGLLMRPAAVFSHADDPVPVLGKYGNISASMSPQDICGAVSRALQLSQQERLAMGRRARQLFEADRRPFEQQMAQLPALLRRLAGAAAADGQRVPQQ</sequence>
<evidence type="ECO:0000256" key="1">
    <source>
        <dbReference type="SAM" id="MobiDB-lite"/>
    </source>
</evidence>
<name>A0ABY8TYV9_TETOB</name>
<keyword evidence="3" id="KW-1185">Reference proteome</keyword>
<evidence type="ECO:0000313" key="3">
    <source>
        <dbReference type="Proteomes" id="UP001244341"/>
    </source>
</evidence>